<proteinExistence type="predicted"/>
<accession>A0A0J5FMT5</accession>
<dbReference type="EMBL" id="LFCV01000174">
    <property type="protein sequence ID" value="KMJ43561.1"/>
    <property type="molecule type" value="Genomic_DNA"/>
</dbReference>
<sequence>MGETASLSLINSTNADWEIVKSSSYQMNFWYFPEKITSKDAVQLIIERSGWIFNDHDLDMGIAEYK</sequence>
<gene>
    <name evidence="1" type="ORF">AB204_19060</name>
</gene>
<reference evidence="1 2" key="1">
    <citation type="submission" date="2015-06" db="EMBL/GenBank/DDBJ databases">
        <title>Draft Whole-Genome Sequence of the Entomopathogenic Bacterium Xenorhabdus khoisanae.</title>
        <authorList>
            <person name="Naidoo S."/>
            <person name="Featherston J."/>
            <person name="Gray V.M."/>
        </authorList>
    </citation>
    <scope>NUCLEOTIDE SEQUENCE [LARGE SCALE GENOMIC DNA]</scope>
    <source>
        <strain evidence="1 2">MCB</strain>
    </source>
</reference>
<comment type="caution">
    <text evidence="1">The sequence shown here is derived from an EMBL/GenBank/DDBJ whole genome shotgun (WGS) entry which is preliminary data.</text>
</comment>
<evidence type="ECO:0000313" key="1">
    <source>
        <dbReference type="EMBL" id="KMJ43561.1"/>
    </source>
</evidence>
<evidence type="ECO:0000313" key="2">
    <source>
        <dbReference type="Proteomes" id="UP000036277"/>
    </source>
</evidence>
<feature type="non-terminal residue" evidence="1">
    <location>
        <position position="66"/>
    </location>
</feature>
<dbReference type="AlphaFoldDB" id="A0A0J5FMT5"/>
<name>A0A0J5FMT5_9GAMM</name>
<dbReference type="OrthoDB" id="2079904at2"/>
<dbReference type="RefSeq" id="WP_047964956.1">
    <property type="nucleotide sequence ID" value="NZ_CAWMBG010000174.1"/>
</dbReference>
<dbReference type="Proteomes" id="UP000036277">
    <property type="component" value="Unassembled WGS sequence"/>
</dbReference>
<keyword evidence="2" id="KW-1185">Reference proteome</keyword>
<organism evidence="1 2">
    <name type="scientific">Xenorhabdus khoisanae</name>
    <dbReference type="NCBI Taxonomy" id="880157"/>
    <lineage>
        <taxon>Bacteria</taxon>
        <taxon>Pseudomonadati</taxon>
        <taxon>Pseudomonadota</taxon>
        <taxon>Gammaproteobacteria</taxon>
        <taxon>Enterobacterales</taxon>
        <taxon>Morganellaceae</taxon>
        <taxon>Xenorhabdus</taxon>
    </lineage>
</organism>
<protein>
    <submittedName>
        <fullName evidence="1">Uncharacterized protein</fullName>
    </submittedName>
</protein>